<dbReference type="AlphaFoldDB" id="A0A9Q3K794"/>
<gene>
    <name evidence="1" type="ORF">O181_115865</name>
</gene>
<protein>
    <recommendedName>
        <fullName evidence="3">Peptidase A2 domain-containing protein</fullName>
    </recommendedName>
</protein>
<evidence type="ECO:0000313" key="1">
    <source>
        <dbReference type="EMBL" id="MBW0576150.1"/>
    </source>
</evidence>
<reference evidence="1" key="1">
    <citation type="submission" date="2021-03" db="EMBL/GenBank/DDBJ databases">
        <title>Draft genome sequence of rust myrtle Austropuccinia psidii MF-1, a brazilian biotype.</title>
        <authorList>
            <person name="Quecine M.C."/>
            <person name="Pachon D.M.R."/>
            <person name="Bonatelli M.L."/>
            <person name="Correr F.H."/>
            <person name="Franceschini L.M."/>
            <person name="Leite T.F."/>
            <person name="Margarido G.R.A."/>
            <person name="Almeida C.A."/>
            <person name="Ferrarezi J.A."/>
            <person name="Labate C.A."/>
        </authorList>
    </citation>
    <scope>NUCLEOTIDE SEQUENCE</scope>
    <source>
        <strain evidence="1">MF-1</strain>
    </source>
</reference>
<organism evidence="1 2">
    <name type="scientific">Austropuccinia psidii MF-1</name>
    <dbReference type="NCBI Taxonomy" id="1389203"/>
    <lineage>
        <taxon>Eukaryota</taxon>
        <taxon>Fungi</taxon>
        <taxon>Dikarya</taxon>
        <taxon>Basidiomycota</taxon>
        <taxon>Pucciniomycotina</taxon>
        <taxon>Pucciniomycetes</taxon>
        <taxon>Pucciniales</taxon>
        <taxon>Sphaerophragmiaceae</taxon>
        <taxon>Austropuccinia</taxon>
    </lineage>
</organism>
<dbReference type="EMBL" id="AVOT02097747">
    <property type="protein sequence ID" value="MBW0576150.1"/>
    <property type="molecule type" value="Genomic_DNA"/>
</dbReference>
<evidence type="ECO:0008006" key="3">
    <source>
        <dbReference type="Google" id="ProtNLM"/>
    </source>
</evidence>
<dbReference type="Gene3D" id="2.40.70.10">
    <property type="entry name" value="Acid Proteases"/>
    <property type="match status" value="1"/>
</dbReference>
<sequence>MQVYLGEGGLEIMALVDTGSELKILPEDSATKEGLTTRVINMNSRVIGGHYTSIVELEEFTPITLVTGEERNIHLFVARGAVHAVLGRPFLAENNIRLDFSQQKGEIFSYIEIDGRRLCLPICSPQKVGWRENPPAGMETCAVSKLEYKNNCKSSIKPDAAVINVIEESRDLNSNPNTSALNSLKGISLKYKIIISQDLKPQDNLMVQEETIDSSSKNEESEELNKTLENIIVNQVTNGNDYGQETAKKEIRKTNVNNNMDESKPVLPQEVLRTEAPLKIHSNKTQKLQLCPSNMVNIDPRLIMEDKYITKENLQNSKFGIIKSEQEFSKEPV</sequence>
<comment type="caution">
    <text evidence="1">The sequence shown here is derived from an EMBL/GenBank/DDBJ whole genome shotgun (WGS) entry which is preliminary data.</text>
</comment>
<proteinExistence type="predicted"/>
<dbReference type="InterPro" id="IPR021109">
    <property type="entry name" value="Peptidase_aspartic_dom_sf"/>
</dbReference>
<keyword evidence="2" id="KW-1185">Reference proteome</keyword>
<accession>A0A9Q3K794</accession>
<dbReference type="Proteomes" id="UP000765509">
    <property type="component" value="Unassembled WGS sequence"/>
</dbReference>
<evidence type="ECO:0000313" key="2">
    <source>
        <dbReference type="Proteomes" id="UP000765509"/>
    </source>
</evidence>
<dbReference type="OrthoDB" id="5535068at2759"/>
<dbReference type="SUPFAM" id="SSF50630">
    <property type="entry name" value="Acid proteases"/>
    <property type="match status" value="1"/>
</dbReference>
<name>A0A9Q3K794_9BASI</name>
<dbReference type="CDD" id="cd00303">
    <property type="entry name" value="retropepsin_like"/>
    <property type="match status" value="1"/>
</dbReference>